<feature type="compositionally biased region" description="Low complexity" evidence="1">
    <location>
        <begin position="385"/>
        <end position="410"/>
    </location>
</feature>
<feature type="region of interest" description="Disordered" evidence="1">
    <location>
        <begin position="1"/>
        <end position="127"/>
    </location>
</feature>
<feature type="compositionally biased region" description="Low complexity" evidence="1">
    <location>
        <begin position="89"/>
        <end position="103"/>
    </location>
</feature>
<evidence type="ECO:0000313" key="2">
    <source>
        <dbReference type="EMBL" id="KAL1889797.1"/>
    </source>
</evidence>
<feature type="compositionally biased region" description="Low complexity" evidence="1">
    <location>
        <begin position="140"/>
        <end position="152"/>
    </location>
</feature>
<evidence type="ECO:0008006" key="4">
    <source>
        <dbReference type="Google" id="ProtNLM"/>
    </source>
</evidence>
<evidence type="ECO:0000313" key="3">
    <source>
        <dbReference type="Proteomes" id="UP001583186"/>
    </source>
</evidence>
<dbReference type="EMBL" id="JAWCUI010000069">
    <property type="protein sequence ID" value="KAL1889797.1"/>
    <property type="molecule type" value="Genomic_DNA"/>
</dbReference>
<feature type="compositionally biased region" description="Polar residues" evidence="1">
    <location>
        <begin position="254"/>
        <end position="269"/>
    </location>
</feature>
<protein>
    <recommendedName>
        <fullName evidence="4">Proteophosphoglycan 5</fullName>
    </recommendedName>
</protein>
<organism evidence="2 3">
    <name type="scientific">Sporothrix stenoceras</name>
    <dbReference type="NCBI Taxonomy" id="5173"/>
    <lineage>
        <taxon>Eukaryota</taxon>
        <taxon>Fungi</taxon>
        <taxon>Dikarya</taxon>
        <taxon>Ascomycota</taxon>
        <taxon>Pezizomycotina</taxon>
        <taxon>Sordariomycetes</taxon>
        <taxon>Sordariomycetidae</taxon>
        <taxon>Ophiostomatales</taxon>
        <taxon>Ophiostomataceae</taxon>
        <taxon>Sporothrix</taxon>
    </lineage>
</organism>
<feature type="compositionally biased region" description="Polar residues" evidence="1">
    <location>
        <begin position="428"/>
        <end position="457"/>
    </location>
</feature>
<accession>A0ABR3YPD1</accession>
<dbReference type="Proteomes" id="UP001583186">
    <property type="component" value="Unassembled WGS sequence"/>
</dbReference>
<feature type="region of interest" description="Disordered" evidence="1">
    <location>
        <begin position="140"/>
        <end position="501"/>
    </location>
</feature>
<dbReference type="InterPro" id="IPR028322">
    <property type="entry name" value="PNRC-like_rgn"/>
</dbReference>
<feature type="compositionally biased region" description="Polar residues" evidence="1">
    <location>
        <begin position="61"/>
        <end position="72"/>
    </location>
</feature>
<feature type="compositionally biased region" description="Basic and acidic residues" evidence="1">
    <location>
        <begin position="215"/>
        <end position="236"/>
    </location>
</feature>
<keyword evidence="3" id="KW-1185">Reference proteome</keyword>
<feature type="compositionally biased region" description="Low complexity" evidence="1">
    <location>
        <begin position="346"/>
        <end position="360"/>
    </location>
</feature>
<name>A0ABR3YPD1_9PEZI</name>
<sequence>MPDPPPAPAPAQAKQTSNRRRRPNRKNYASENDVAKADPGFQPDFVPRNKKNGGGGGGGPSTPQKAQKNGMPSKSPAPGTQAASGKAGNNRNNRNQQNNNNNNPTSPPAKAGRRTPPQTAGPKPIGATASVAAFAGATFHASPAPSSLPVPSFFTKTNSPGTPSARPLSGLSQQPSPPASDTEVPSSTATKPVGASSAGGRNPLFPTGGVSIPPPRDESPLDLLFRADRAEKERNRRASSANLYGAPVGPFSPPLQSQSMADNANSNTFPRDFAQQQQQQQSTRRPGPTLRTSSSGISAAELDGTPGQPMGPAFATPFQDRIRAARPVEAKGTSGAGAPSGFRDLAAGSAPSPFAGGPYNQQPPPPAANIDDRSEALKRYLFSKTAGSTAGSTASPSAHPTASAPTTPTRYPGPPGAVQQPPMYGGTPYQNKYSMSPANGTPNHHQGYPNGQPQATPNRPHGGNNGGSSNIAAMEDSLRQILKLGSPFGNGAPSPGLSRQA</sequence>
<evidence type="ECO:0000256" key="1">
    <source>
        <dbReference type="SAM" id="MobiDB-lite"/>
    </source>
</evidence>
<feature type="compositionally biased region" description="Basic and acidic residues" evidence="1">
    <location>
        <begin position="320"/>
        <end position="329"/>
    </location>
</feature>
<comment type="caution">
    <text evidence="2">The sequence shown here is derived from an EMBL/GenBank/DDBJ whole genome shotgun (WGS) entry which is preliminary data.</text>
</comment>
<proteinExistence type="predicted"/>
<gene>
    <name evidence="2" type="ORF">Sste5346_008655</name>
</gene>
<reference evidence="2 3" key="1">
    <citation type="journal article" date="2024" name="IMA Fungus">
        <title>IMA Genome - F19 : A genome assembly and annotation guide to empower mycologists, including annotated draft genome sequences of Ceratocystis pirilliformis, Diaporthe australafricana, Fusarium ophioides, Paecilomyces lecythidis, and Sporothrix stenoceras.</title>
        <authorList>
            <person name="Aylward J."/>
            <person name="Wilson A.M."/>
            <person name="Visagie C.M."/>
            <person name="Spraker J."/>
            <person name="Barnes I."/>
            <person name="Buitendag C."/>
            <person name="Ceriani C."/>
            <person name="Del Mar Angel L."/>
            <person name="du Plessis D."/>
            <person name="Fuchs T."/>
            <person name="Gasser K."/>
            <person name="Kramer D."/>
            <person name="Li W."/>
            <person name="Munsamy K."/>
            <person name="Piso A."/>
            <person name="Price J.L."/>
            <person name="Sonnekus B."/>
            <person name="Thomas C."/>
            <person name="van der Nest A."/>
            <person name="van Dijk A."/>
            <person name="van Heerden A."/>
            <person name="van Vuuren N."/>
            <person name="Yilmaz N."/>
            <person name="Duong T.A."/>
            <person name="van der Merwe N.A."/>
            <person name="Wingfield M.J."/>
            <person name="Wingfield B.D."/>
        </authorList>
    </citation>
    <scope>NUCLEOTIDE SEQUENCE [LARGE SCALE GENOMIC DNA]</scope>
    <source>
        <strain evidence="2 3">CMW 5346</strain>
    </source>
</reference>
<dbReference type="Pfam" id="PF15365">
    <property type="entry name" value="PNRC"/>
    <property type="match status" value="1"/>
</dbReference>